<dbReference type="InterPro" id="IPR001656">
    <property type="entry name" value="PsdUridine_synth_TruD"/>
</dbReference>
<evidence type="ECO:0000259" key="4">
    <source>
        <dbReference type="PROSITE" id="PS50984"/>
    </source>
</evidence>
<dbReference type="OMA" id="CTSHDSG"/>
<dbReference type="GO" id="GO:0005737">
    <property type="term" value="C:cytoplasm"/>
    <property type="evidence" value="ECO:0007669"/>
    <property type="project" value="EnsemblFungi"/>
</dbReference>
<dbReference type="InterPro" id="IPR042214">
    <property type="entry name" value="TruD_catalytic"/>
</dbReference>
<comment type="caution">
    <text evidence="5">The sequence shown here is derived from an EMBL/GenBank/DDBJ whole genome shotgun (WGS) entry which is preliminary data.</text>
</comment>
<proteinExistence type="inferred from homology"/>
<feature type="region of interest" description="Disordered" evidence="3">
    <location>
        <begin position="1"/>
        <end position="39"/>
    </location>
</feature>
<dbReference type="NCBIfam" id="TIGR00094">
    <property type="entry name" value="tRNA_TruD_broad"/>
    <property type="match status" value="1"/>
</dbReference>
<feature type="compositionally biased region" description="Basic and acidic residues" evidence="3">
    <location>
        <begin position="16"/>
        <end position="37"/>
    </location>
</feature>
<evidence type="ECO:0000313" key="6">
    <source>
        <dbReference type="Proteomes" id="UP000242180"/>
    </source>
</evidence>
<comment type="similarity">
    <text evidence="1">Belongs to the pseudouridine synthase TruD family.</text>
</comment>
<dbReference type="GO" id="GO:0031119">
    <property type="term" value="P:tRNA pseudouridine synthesis"/>
    <property type="evidence" value="ECO:0007669"/>
    <property type="project" value="EnsemblFungi"/>
</dbReference>
<reference evidence="5 6" key="1">
    <citation type="submission" date="2016-07" db="EMBL/GenBank/DDBJ databases">
        <title>Pervasive Adenine N6-methylation of Active Genes in Fungi.</title>
        <authorList>
            <consortium name="DOE Joint Genome Institute"/>
            <person name="Mondo S.J."/>
            <person name="Dannebaum R.O."/>
            <person name="Kuo R.C."/>
            <person name="Labutti K."/>
            <person name="Haridas S."/>
            <person name="Kuo A."/>
            <person name="Salamov A."/>
            <person name="Ahrendt S.R."/>
            <person name="Lipzen A."/>
            <person name="Sullivan W."/>
            <person name="Andreopoulos W.B."/>
            <person name="Clum A."/>
            <person name="Lindquist E."/>
            <person name="Daum C."/>
            <person name="Ramamoorthy G.K."/>
            <person name="Gryganskyi A."/>
            <person name="Culley D."/>
            <person name="Magnuson J.K."/>
            <person name="James T.Y."/>
            <person name="O'Malley M.A."/>
            <person name="Stajich J.E."/>
            <person name="Spatafora J.W."/>
            <person name="Visel A."/>
            <person name="Grigoriev I.V."/>
        </authorList>
    </citation>
    <scope>NUCLEOTIDE SEQUENCE [LARGE SCALE GENOMIC DNA]</scope>
    <source>
        <strain evidence="5 6">NRRL 2496</strain>
    </source>
</reference>
<dbReference type="AlphaFoldDB" id="A0A1X2HP21"/>
<sequence>MGNIVSRSASQTSRKRGADALESTAKRARTDTPDPETKVGITAFVNPDLPGFRGIIKNRYQDFLVHEVDLDNQVVHLTQLGADELLQKSLKPAPLSPAEFDRNMESLMGPEFAQQLRSLLSKEASEDKVDHPATSKEQRTSFYQLFERSGLSQRPLADCHQGKLSVRWPKDTETATELPNFAALGGNYLQYHVFKSGLDTMRAANEIAHARACTVQAMTSFKARVEPFLAAQEALAERGIYLGDFKYVPRGLTLGDLKGNRFSIVLRDVSGATEEEISYSLEQLKANGFLNYFGMQRFGLSVIGSHEVGKEILKGNYEEAVGLILNPRPGDNERFQQARQCWAETKDVDAALELFPGSAQAEKRILRHFKYNDVDDYAGAIKSLPRQMLNMYLHAYQSYVWNKVVSERVKRFGISKPMVGDLVLEPLAGTAEAAKGEPSDDKKKLNKKEAKKATSGRREPAQKRKAMALTADNVDDFTIEDVVYPLPCGQTKYPKNELGQLYQDLLAEDGIALQPTTKSLRGAQMNGDYRKMMAYARDLTWDFIHYNDPLVRLFNTDLDNARGEPETGDDPSKFIPFIEIQ</sequence>
<dbReference type="Gene3D" id="3.30.2350.20">
    <property type="entry name" value="TruD, catalytic domain"/>
    <property type="match status" value="2"/>
</dbReference>
<dbReference type="GO" id="GO:0031429">
    <property type="term" value="C:box H/ACA snoRNP complex"/>
    <property type="evidence" value="ECO:0007669"/>
    <property type="project" value="EnsemblFungi"/>
</dbReference>
<dbReference type="InterPro" id="IPR011760">
    <property type="entry name" value="PsdUridine_synth_TruD_insert"/>
</dbReference>
<keyword evidence="2" id="KW-0413">Isomerase</keyword>
<evidence type="ECO:0000256" key="3">
    <source>
        <dbReference type="SAM" id="MobiDB-lite"/>
    </source>
</evidence>
<dbReference type="OrthoDB" id="447290at2759"/>
<dbReference type="GO" id="GO:0009982">
    <property type="term" value="F:pseudouridine synthase activity"/>
    <property type="evidence" value="ECO:0007669"/>
    <property type="project" value="EnsemblFungi"/>
</dbReference>
<dbReference type="FunCoup" id="A0A1X2HP21">
    <property type="interactions" value="824"/>
</dbReference>
<dbReference type="Proteomes" id="UP000242180">
    <property type="component" value="Unassembled WGS sequence"/>
</dbReference>
<dbReference type="SUPFAM" id="SSF55120">
    <property type="entry name" value="Pseudouridine synthase"/>
    <property type="match status" value="1"/>
</dbReference>
<dbReference type="CDD" id="cd02576">
    <property type="entry name" value="PseudoU_synth_ScPUS7"/>
    <property type="match status" value="1"/>
</dbReference>
<evidence type="ECO:0000313" key="5">
    <source>
        <dbReference type="EMBL" id="ORZ01042.1"/>
    </source>
</evidence>
<dbReference type="Pfam" id="PF01142">
    <property type="entry name" value="TruD"/>
    <property type="match status" value="1"/>
</dbReference>
<feature type="compositionally biased region" description="Basic and acidic residues" evidence="3">
    <location>
        <begin position="434"/>
        <end position="462"/>
    </location>
</feature>
<evidence type="ECO:0000256" key="2">
    <source>
        <dbReference type="ARBA" id="ARBA00023235"/>
    </source>
</evidence>
<accession>A0A1X2HP21</accession>
<dbReference type="GO" id="GO:0003723">
    <property type="term" value="F:RNA binding"/>
    <property type="evidence" value="ECO:0007669"/>
    <property type="project" value="InterPro"/>
</dbReference>
<gene>
    <name evidence="5" type="ORF">BCR43DRAFT_432850</name>
</gene>
<dbReference type="PIRSF" id="PIRSF037016">
    <property type="entry name" value="Pseudouridin_synth_euk_prd"/>
    <property type="match status" value="1"/>
</dbReference>
<dbReference type="EMBL" id="MCGN01000002">
    <property type="protein sequence ID" value="ORZ01042.1"/>
    <property type="molecule type" value="Genomic_DNA"/>
</dbReference>
<evidence type="ECO:0000256" key="1">
    <source>
        <dbReference type="ARBA" id="ARBA00007953"/>
    </source>
</evidence>
<dbReference type="PANTHER" id="PTHR13326:SF21">
    <property type="entry name" value="PSEUDOURIDYLATE SYNTHASE PUS7L"/>
    <property type="match status" value="1"/>
</dbReference>
<dbReference type="GO" id="GO:1990481">
    <property type="term" value="P:mRNA pseudouridine synthesis"/>
    <property type="evidence" value="ECO:0007669"/>
    <property type="project" value="EnsemblFungi"/>
</dbReference>
<keyword evidence="6" id="KW-1185">Reference proteome</keyword>
<dbReference type="InterPro" id="IPR020103">
    <property type="entry name" value="PsdUridine_synth_cat_dom_sf"/>
</dbReference>
<dbReference type="GO" id="GO:0031120">
    <property type="term" value="P:snRNA pseudouridine synthesis"/>
    <property type="evidence" value="ECO:0007669"/>
    <property type="project" value="EnsemblFungi"/>
</dbReference>
<organism evidence="5 6">
    <name type="scientific">Syncephalastrum racemosum</name>
    <name type="common">Filamentous fungus</name>
    <dbReference type="NCBI Taxonomy" id="13706"/>
    <lineage>
        <taxon>Eukaryota</taxon>
        <taxon>Fungi</taxon>
        <taxon>Fungi incertae sedis</taxon>
        <taxon>Mucoromycota</taxon>
        <taxon>Mucoromycotina</taxon>
        <taxon>Mucoromycetes</taxon>
        <taxon>Mucorales</taxon>
        <taxon>Syncephalastraceae</taxon>
        <taxon>Syncephalastrum</taxon>
    </lineage>
</organism>
<feature type="domain" description="TRUD" evidence="4">
    <location>
        <begin position="288"/>
        <end position="535"/>
    </location>
</feature>
<feature type="region of interest" description="Disordered" evidence="3">
    <location>
        <begin position="431"/>
        <end position="466"/>
    </location>
</feature>
<protein>
    <submittedName>
        <fullName evidence="5">Pseudouridine synthase</fullName>
    </submittedName>
</protein>
<dbReference type="GO" id="GO:0000455">
    <property type="term" value="P:enzyme-directed rRNA pseudouridine synthesis"/>
    <property type="evidence" value="ECO:0007669"/>
    <property type="project" value="EnsemblFungi"/>
</dbReference>
<feature type="compositionally biased region" description="Polar residues" evidence="3">
    <location>
        <begin position="1"/>
        <end position="12"/>
    </location>
</feature>
<name>A0A1X2HP21_SYNRA</name>
<dbReference type="PANTHER" id="PTHR13326">
    <property type="entry name" value="TRNA PSEUDOURIDINE SYNTHASE D"/>
    <property type="match status" value="1"/>
</dbReference>
<dbReference type="InParanoid" id="A0A1X2HP21"/>
<dbReference type="STRING" id="13706.A0A1X2HP21"/>
<dbReference type="PROSITE" id="PS50984">
    <property type="entry name" value="TRUD"/>
    <property type="match status" value="1"/>
</dbReference>